<comment type="subcellular location">
    <subcellularLocation>
        <location evidence="1">Secreted</location>
    </subcellularLocation>
</comment>
<dbReference type="InterPro" id="IPR011330">
    <property type="entry name" value="Glyco_hydro/deAcase_b/a-brl"/>
</dbReference>
<dbReference type="GO" id="GO:0016810">
    <property type="term" value="F:hydrolase activity, acting on carbon-nitrogen (but not peptide) bonds"/>
    <property type="evidence" value="ECO:0007669"/>
    <property type="project" value="InterPro"/>
</dbReference>
<dbReference type="EMBL" id="UINC01132132">
    <property type="protein sequence ID" value="SVD14253.1"/>
    <property type="molecule type" value="Genomic_DNA"/>
</dbReference>
<dbReference type="InterPro" id="IPR051398">
    <property type="entry name" value="Polysacch_Deacetylase"/>
</dbReference>
<dbReference type="GO" id="GO:0005975">
    <property type="term" value="P:carbohydrate metabolic process"/>
    <property type="evidence" value="ECO:0007669"/>
    <property type="project" value="InterPro"/>
</dbReference>
<proteinExistence type="predicted"/>
<organism evidence="4">
    <name type="scientific">marine metagenome</name>
    <dbReference type="NCBI Taxonomy" id="408172"/>
    <lineage>
        <taxon>unclassified sequences</taxon>
        <taxon>metagenomes</taxon>
        <taxon>ecological metagenomes</taxon>
    </lineage>
</organism>
<dbReference type="PANTHER" id="PTHR34216">
    <property type="match status" value="1"/>
</dbReference>
<dbReference type="PROSITE" id="PS51677">
    <property type="entry name" value="NODB"/>
    <property type="match status" value="1"/>
</dbReference>
<accession>A0A382SWX6</accession>
<evidence type="ECO:0000313" key="4">
    <source>
        <dbReference type="EMBL" id="SVD14253.1"/>
    </source>
</evidence>
<feature type="domain" description="NodB homology" evidence="3">
    <location>
        <begin position="79"/>
        <end position="230"/>
    </location>
</feature>
<feature type="non-terminal residue" evidence="4">
    <location>
        <position position="230"/>
    </location>
</feature>
<gene>
    <name evidence="4" type="ORF">METZ01_LOCUS367107</name>
</gene>
<dbReference type="Pfam" id="PF01522">
    <property type="entry name" value="Polysacc_deac_1"/>
    <property type="match status" value="1"/>
</dbReference>
<dbReference type="GO" id="GO:0005576">
    <property type="term" value="C:extracellular region"/>
    <property type="evidence" value="ECO:0007669"/>
    <property type="project" value="UniProtKB-SubCell"/>
</dbReference>
<dbReference type="InterPro" id="IPR002509">
    <property type="entry name" value="NODB_dom"/>
</dbReference>
<sequence length="230" mass="26639">MKLFLRSIITHLYSSAILKKNRKNGLRVLMYHSIKKEDSPDDIWSLDLHSFSEHLSYFCGNENINLYSCTDLISKRPKDGIMITFDDGYRNNFEIAAPILFKFKIPFSIFVITDFIRQARKNYINESMLKELGSHPLVSIGSHSQSHARLTKCNRKELANEISGSKSYLEDLLGKEIDMFSYPHGDFNTVVRSEVLKSGYKLGFTSHYDINQPNQDKLTLNRNEIWNTDD</sequence>
<dbReference type="CDD" id="cd10918">
    <property type="entry name" value="CE4_NodB_like_5s_6s"/>
    <property type="match status" value="1"/>
</dbReference>
<protein>
    <recommendedName>
        <fullName evidence="3">NodB homology domain-containing protein</fullName>
    </recommendedName>
</protein>
<dbReference type="AlphaFoldDB" id="A0A382SWX6"/>
<dbReference type="Gene3D" id="3.20.20.370">
    <property type="entry name" value="Glycoside hydrolase/deacetylase"/>
    <property type="match status" value="1"/>
</dbReference>
<reference evidence="4" key="1">
    <citation type="submission" date="2018-05" db="EMBL/GenBank/DDBJ databases">
        <authorList>
            <person name="Lanie J.A."/>
            <person name="Ng W.-L."/>
            <person name="Kazmierczak K.M."/>
            <person name="Andrzejewski T.M."/>
            <person name="Davidsen T.M."/>
            <person name="Wayne K.J."/>
            <person name="Tettelin H."/>
            <person name="Glass J.I."/>
            <person name="Rusch D."/>
            <person name="Podicherti R."/>
            <person name="Tsui H.-C.T."/>
            <person name="Winkler M.E."/>
        </authorList>
    </citation>
    <scope>NUCLEOTIDE SEQUENCE</scope>
</reference>
<evidence type="ECO:0000256" key="2">
    <source>
        <dbReference type="ARBA" id="ARBA00022729"/>
    </source>
</evidence>
<name>A0A382SWX6_9ZZZZ</name>
<dbReference type="SUPFAM" id="SSF88713">
    <property type="entry name" value="Glycoside hydrolase/deacetylase"/>
    <property type="match status" value="1"/>
</dbReference>
<evidence type="ECO:0000259" key="3">
    <source>
        <dbReference type="PROSITE" id="PS51677"/>
    </source>
</evidence>
<evidence type="ECO:0000256" key="1">
    <source>
        <dbReference type="ARBA" id="ARBA00004613"/>
    </source>
</evidence>
<keyword evidence="2" id="KW-0732">Signal</keyword>
<dbReference type="PANTHER" id="PTHR34216:SF3">
    <property type="entry name" value="POLY-BETA-1,6-N-ACETYL-D-GLUCOSAMINE N-DEACETYLASE"/>
    <property type="match status" value="1"/>
</dbReference>